<protein>
    <submittedName>
        <fullName evidence="2">Phosphotransferase family protein</fullName>
    </submittedName>
</protein>
<dbReference type="EMBL" id="JBHMEA010000051">
    <property type="protein sequence ID" value="MFB9233843.1"/>
    <property type="molecule type" value="Genomic_DNA"/>
</dbReference>
<dbReference type="PANTHER" id="PTHR40086:SF1">
    <property type="entry name" value="CELL CYCLE REGULATOR CCRZ"/>
    <property type="match status" value="1"/>
</dbReference>
<dbReference type="SUPFAM" id="SSF56112">
    <property type="entry name" value="Protein kinase-like (PK-like)"/>
    <property type="match status" value="1"/>
</dbReference>
<reference evidence="2 3" key="1">
    <citation type="submission" date="2024-09" db="EMBL/GenBank/DDBJ databases">
        <authorList>
            <person name="Sun Q."/>
            <person name="Mori K."/>
        </authorList>
    </citation>
    <scope>NUCLEOTIDE SEQUENCE [LARGE SCALE GENOMIC DNA]</scope>
    <source>
        <strain evidence="2 3">CECT 8726</strain>
    </source>
</reference>
<sequence>MPVGADWTPLSGGRTNAIWKVEAPEKPLVVKLFSGCNKNPLFPNDGVSEANVLRALNGMGIAPSLVGTMETALGFCIVYEHVVGHSWRKDGTQVARLLSQIHRLPERPDLRTTPSGSDAIQAITETILAGCSSSEAAKILAMKPLRDVAPLSELCLIHGDVVPNNVLVSPEGLRLIDWQCPSIGDPCEDIAVFLSPAMQSLYGGIALSSGEQYDFLEAYENPKVSERYTQLAPWFHWRMAAYCLWKAKRGAADYADAMLLELAALEQS</sequence>
<evidence type="ECO:0000313" key="2">
    <source>
        <dbReference type="EMBL" id="MFB9233843.1"/>
    </source>
</evidence>
<evidence type="ECO:0000259" key="1">
    <source>
        <dbReference type="Pfam" id="PF01636"/>
    </source>
</evidence>
<dbReference type="PANTHER" id="PTHR40086">
    <property type="entry name" value="PHOSPHOTRANSFERASE YTMP-RELATED"/>
    <property type="match status" value="1"/>
</dbReference>
<dbReference type="Pfam" id="PF01636">
    <property type="entry name" value="APH"/>
    <property type="match status" value="1"/>
</dbReference>
<dbReference type="Gene3D" id="3.90.1200.10">
    <property type="match status" value="1"/>
</dbReference>
<dbReference type="InterPro" id="IPR002575">
    <property type="entry name" value="Aminoglycoside_PTrfase"/>
</dbReference>
<dbReference type="Proteomes" id="UP001589683">
    <property type="component" value="Unassembled WGS sequence"/>
</dbReference>
<accession>A0ABV5JMB0</accession>
<dbReference type="InterPro" id="IPR052077">
    <property type="entry name" value="CcrZ_PhaseVar_Mediator"/>
</dbReference>
<name>A0ABV5JMB0_9RHOB</name>
<organism evidence="2 3">
    <name type="scientific">Pseudohalocynthiibacter aestuariivivens</name>
    <dbReference type="NCBI Taxonomy" id="1591409"/>
    <lineage>
        <taxon>Bacteria</taxon>
        <taxon>Pseudomonadati</taxon>
        <taxon>Pseudomonadota</taxon>
        <taxon>Alphaproteobacteria</taxon>
        <taxon>Rhodobacterales</taxon>
        <taxon>Paracoccaceae</taxon>
        <taxon>Pseudohalocynthiibacter</taxon>
    </lineage>
</organism>
<evidence type="ECO:0000313" key="3">
    <source>
        <dbReference type="Proteomes" id="UP001589683"/>
    </source>
</evidence>
<gene>
    <name evidence="2" type="ORF">ACFFUT_18775</name>
</gene>
<comment type="caution">
    <text evidence="2">The sequence shown here is derived from an EMBL/GenBank/DDBJ whole genome shotgun (WGS) entry which is preliminary data.</text>
</comment>
<keyword evidence="3" id="KW-1185">Reference proteome</keyword>
<dbReference type="RefSeq" id="WP_213889781.1">
    <property type="nucleotide sequence ID" value="NZ_JAGFNU010000007.1"/>
</dbReference>
<feature type="domain" description="Aminoglycoside phosphotransferase" evidence="1">
    <location>
        <begin position="6"/>
        <end position="220"/>
    </location>
</feature>
<dbReference type="InterPro" id="IPR011009">
    <property type="entry name" value="Kinase-like_dom_sf"/>
</dbReference>
<proteinExistence type="predicted"/>